<keyword evidence="13" id="KW-1185">Reference proteome</keyword>
<dbReference type="PANTHER" id="PTHR12620">
    <property type="entry name" value="U2 SNRNP AUXILIARY FACTOR, SMALL SUBUNIT"/>
    <property type="match status" value="1"/>
</dbReference>
<comment type="caution">
    <text evidence="12">The sequence shown here is derived from an EMBL/GenBank/DDBJ whole genome shotgun (WGS) entry which is preliminary data.</text>
</comment>
<dbReference type="SMART" id="SM00360">
    <property type="entry name" value="RRM"/>
    <property type="match status" value="1"/>
</dbReference>
<evidence type="ECO:0000259" key="10">
    <source>
        <dbReference type="PROSITE" id="PS50102"/>
    </source>
</evidence>
<dbReference type="PROSITE" id="PS50103">
    <property type="entry name" value="ZF_C3H1"/>
    <property type="match status" value="2"/>
</dbReference>
<feature type="zinc finger region" description="C3H1-type" evidence="8">
    <location>
        <begin position="46"/>
        <end position="74"/>
    </location>
</feature>
<dbReference type="CDD" id="cd12540">
    <property type="entry name" value="RRM_U2AFBPL"/>
    <property type="match status" value="1"/>
</dbReference>
<keyword evidence="5 7" id="KW-0694">RNA-binding</keyword>
<evidence type="ECO:0000259" key="11">
    <source>
        <dbReference type="PROSITE" id="PS50103"/>
    </source>
</evidence>
<dbReference type="InterPro" id="IPR000504">
    <property type="entry name" value="RRM_dom"/>
</dbReference>
<feature type="compositionally biased region" description="Basic residues" evidence="9">
    <location>
        <begin position="354"/>
        <end position="364"/>
    </location>
</feature>
<evidence type="ECO:0000313" key="13">
    <source>
        <dbReference type="Proteomes" id="UP000593567"/>
    </source>
</evidence>
<reference evidence="12" key="1">
    <citation type="submission" date="2020-06" db="EMBL/GenBank/DDBJ databases">
        <title>Draft genome of Bugula neritina, a colonial animal packing powerful symbionts and potential medicines.</title>
        <authorList>
            <person name="Rayko M."/>
        </authorList>
    </citation>
    <scope>NUCLEOTIDE SEQUENCE [LARGE SCALE GENOMIC DNA]</scope>
    <source>
        <strain evidence="12">Kwan_BN1</strain>
    </source>
</reference>
<evidence type="ECO:0000256" key="2">
    <source>
        <dbReference type="ARBA" id="ARBA00022737"/>
    </source>
</evidence>
<evidence type="ECO:0000256" key="8">
    <source>
        <dbReference type="PROSITE-ProRule" id="PRU00723"/>
    </source>
</evidence>
<dbReference type="GO" id="GO:0089701">
    <property type="term" value="C:U2AF complex"/>
    <property type="evidence" value="ECO:0007669"/>
    <property type="project" value="InterPro"/>
</dbReference>
<feature type="compositionally biased region" description="Basic and acidic residues" evidence="9">
    <location>
        <begin position="231"/>
        <end position="251"/>
    </location>
</feature>
<feature type="compositionally biased region" description="Basic and acidic residues" evidence="9">
    <location>
        <begin position="270"/>
        <end position="291"/>
    </location>
</feature>
<dbReference type="EMBL" id="VXIV02003215">
    <property type="protein sequence ID" value="KAF6019683.1"/>
    <property type="molecule type" value="Genomic_DNA"/>
</dbReference>
<dbReference type="Pfam" id="PF00642">
    <property type="entry name" value="zf-CCCH"/>
    <property type="match status" value="1"/>
</dbReference>
<evidence type="ECO:0000256" key="3">
    <source>
        <dbReference type="ARBA" id="ARBA00022771"/>
    </source>
</evidence>
<dbReference type="InterPro" id="IPR000571">
    <property type="entry name" value="Znf_CCCH"/>
</dbReference>
<keyword evidence="2" id="KW-0677">Repeat</keyword>
<evidence type="ECO:0000256" key="6">
    <source>
        <dbReference type="ARBA" id="ARBA00023125"/>
    </source>
</evidence>
<gene>
    <name evidence="12" type="ORF">EB796_021998</name>
</gene>
<feature type="region of interest" description="Disordered" evidence="9">
    <location>
        <begin position="231"/>
        <end position="390"/>
    </location>
</feature>
<evidence type="ECO:0000256" key="9">
    <source>
        <dbReference type="SAM" id="MobiDB-lite"/>
    </source>
</evidence>
<dbReference type="InterPro" id="IPR035979">
    <property type="entry name" value="RBD_domain_sf"/>
</dbReference>
<evidence type="ECO:0000313" key="12">
    <source>
        <dbReference type="EMBL" id="KAF6019683.1"/>
    </source>
</evidence>
<dbReference type="SMART" id="SM00356">
    <property type="entry name" value="ZnF_C3H1"/>
    <property type="match status" value="2"/>
</dbReference>
<feature type="domain" description="RRM" evidence="10">
    <location>
        <begin position="78"/>
        <end position="183"/>
    </location>
</feature>
<feature type="compositionally biased region" description="Basic and acidic residues" evidence="9">
    <location>
        <begin position="344"/>
        <end position="353"/>
    </location>
</feature>
<dbReference type="PRINTS" id="PR01848">
    <property type="entry name" value="U2AUXFACTOR"/>
</dbReference>
<name>A0A7J7J0P1_BUGNE</name>
<feature type="compositionally biased region" description="Low complexity" evidence="9">
    <location>
        <begin position="252"/>
        <end position="269"/>
    </location>
</feature>
<dbReference type="InterPro" id="IPR012677">
    <property type="entry name" value="Nucleotide-bd_a/b_plait_sf"/>
</dbReference>
<dbReference type="FunFam" id="3.30.70.330:FF:000318">
    <property type="entry name" value="Zinc finger CCCH domain-containing protein 5"/>
    <property type="match status" value="1"/>
</dbReference>
<dbReference type="Proteomes" id="UP000593567">
    <property type="component" value="Unassembled WGS sequence"/>
</dbReference>
<dbReference type="GO" id="GO:0003723">
    <property type="term" value="F:RNA binding"/>
    <property type="evidence" value="ECO:0007669"/>
    <property type="project" value="UniProtKB-UniRule"/>
</dbReference>
<sequence>MQGVLYFVRYDWSVADEKLEELLNGQKTPTSEQTHNPEPPSSNNLPEPQNICSFFRKVGACRFGDRCSRVHTKPAISKTLLVSGMYNHPSLDNLYCGYDTDISLEYDEEDFYQHFKEFYYDTLPEFDAVGHVVQFKVCCNYEQHLRGNVYVQYTSENEAFNAFKLFNGRWYGGRQLQCSFTTVEKWKPAICGQFRHKKCPKGRNCNFLHVFNNPDRRFSLADRDIISANERSDEHYHTKRDSSRRSRRSDSSHVWSPSSRRHCGSSPSSRRSEGSSRRSDRLSDRESSSKRESKRSRRRSTNGWSSDEEDDRSRRDSCRRRKSSRDDHHDHSSRSHSRHTSPPPHHDEKYKLKSEKKKKHKKHKDRDDDKRKKNSKISSRIDDTTPVTKASVMADTEDIDWRYCRTPSDDGGSSPDLGLNMKSQCENVVLW</sequence>
<evidence type="ECO:0000256" key="4">
    <source>
        <dbReference type="ARBA" id="ARBA00022833"/>
    </source>
</evidence>
<dbReference type="GO" id="GO:0003677">
    <property type="term" value="F:DNA binding"/>
    <property type="evidence" value="ECO:0007669"/>
    <property type="project" value="UniProtKB-KW"/>
</dbReference>
<dbReference type="PROSITE" id="PS50102">
    <property type="entry name" value="RRM"/>
    <property type="match status" value="1"/>
</dbReference>
<keyword evidence="4 8" id="KW-0862">Zinc</keyword>
<keyword evidence="1 8" id="KW-0479">Metal-binding</keyword>
<feature type="region of interest" description="Disordered" evidence="9">
    <location>
        <begin position="27"/>
        <end position="47"/>
    </location>
</feature>
<accession>A0A7J7J0P1</accession>
<dbReference type="SUPFAM" id="SSF54928">
    <property type="entry name" value="RNA-binding domain, RBD"/>
    <property type="match status" value="1"/>
</dbReference>
<evidence type="ECO:0000256" key="5">
    <source>
        <dbReference type="ARBA" id="ARBA00022884"/>
    </source>
</evidence>
<dbReference type="InterPro" id="IPR009145">
    <property type="entry name" value="U2AF_small"/>
</dbReference>
<feature type="domain" description="C3H1-type" evidence="11">
    <location>
        <begin position="46"/>
        <end position="74"/>
    </location>
</feature>
<dbReference type="GO" id="GO:0008270">
    <property type="term" value="F:zinc ion binding"/>
    <property type="evidence" value="ECO:0007669"/>
    <property type="project" value="UniProtKB-KW"/>
</dbReference>
<dbReference type="Gene3D" id="3.30.70.330">
    <property type="match status" value="1"/>
</dbReference>
<proteinExistence type="predicted"/>
<dbReference type="SMART" id="SM00361">
    <property type="entry name" value="RRM_1"/>
    <property type="match status" value="1"/>
</dbReference>
<feature type="compositionally biased region" description="Basic and acidic residues" evidence="9">
    <location>
        <begin position="324"/>
        <end position="333"/>
    </location>
</feature>
<feature type="domain" description="C3H1-type" evidence="11">
    <location>
        <begin position="185"/>
        <end position="212"/>
    </location>
</feature>
<keyword evidence="6" id="KW-0238">DNA-binding</keyword>
<feature type="zinc finger region" description="C3H1-type" evidence="8">
    <location>
        <begin position="185"/>
        <end position="212"/>
    </location>
</feature>
<protein>
    <submittedName>
        <fullName evidence="12">Uncharacterized protein</fullName>
    </submittedName>
</protein>
<organism evidence="12 13">
    <name type="scientific">Bugula neritina</name>
    <name type="common">Brown bryozoan</name>
    <name type="synonym">Sertularia neritina</name>
    <dbReference type="NCBI Taxonomy" id="10212"/>
    <lineage>
        <taxon>Eukaryota</taxon>
        <taxon>Metazoa</taxon>
        <taxon>Spiralia</taxon>
        <taxon>Lophotrochozoa</taxon>
        <taxon>Bryozoa</taxon>
        <taxon>Gymnolaemata</taxon>
        <taxon>Cheilostomatida</taxon>
        <taxon>Flustrina</taxon>
        <taxon>Buguloidea</taxon>
        <taxon>Bugulidae</taxon>
        <taxon>Bugula</taxon>
    </lineage>
</organism>
<evidence type="ECO:0000256" key="7">
    <source>
        <dbReference type="PROSITE-ProRule" id="PRU00176"/>
    </source>
</evidence>
<dbReference type="InterPro" id="IPR003954">
    <property type="entry name" value="RRM_euk-type"/>
</dbReference>
<dbReference type="GO" id="GO:0000398">
    <property type="term" value="P:mRNA splicing, via spliceosome"/>
    <property type="evidence" value="ECO:0007669"/>
    <property type="project" value="InterPro"/>
</dbReference>
<dbReference type="AlphaFoldDB" id="A0A7J7J0P1"/>
<feature type="region of interest" description="Disordered" evidence="9">
    <location>
        <begin position="402"/>
        <end position="422"/>
    </location>
</feature>
<evidence type="ECO:0000256" key="1">
    <source>
        <dbReference type="ARBA" id="ARBA00022723"/>
    </source>
</evidence>
<keyword evidence="3 8" id="KW-0863">Zinc-finger</keyword>
<dbReference type="OrthoDB" id="75923at2759"/>